<proteinExistence type="predicted"/>
<evidence type="ECO:0000313" key="1">
    <source>
        <dbReference type="EMBL" id="RXH85838.1"/>
    </source>
</evidence>
<gene>
    <name evidence="1" type="ORF">DVH24_016891</name>
</gene>
<sequence>MQRMSVGENECREDENASLDVWTHEKWCIDCVFRHDRTGRDGTKGAKMPSDGNKEEKGDREVIILYSIDVVERVVPEGEAERKFTQNSSHGIARSTCFRRTKRETERKFTQNSSHGIARSTCFRRTKRETERIVPLHFVPSHVPNGGHGFPALLFIIHSHLLLFVRYG</sequence>
<reference evidence="1 2" key="1">
    <citation type="submission" date="2018-10" db="EMBL/GenBank/DDBJ databases">
        <title>A high-quality apple genome assembly.</title>
        <authorList>
            <person name="Hu J."/>
        </authorList>
    </citation>
    <scope>NUCLEOTIDE SEQUENCE [LARGE SCALE GENOMIC DNA]</scope>
    <source>
        <strain evidence="2">cv. HFTH1</strain>
        <tissue evidence="1">Young leaf</tissue>
    </source>
</reference>
<keyword evidence="2" id="KW-1185">Reference proteome</keyword>
<dbReference type="EMBL" id="RDQH01000336">
    <property type="protein sequence ID" value="RXH85838.1"/>
    <property type="molecule type" value="Genomic_DNA"/>
</dbReference>
<organism evidence="1 2">
    <name type="scientific">Malus domestica</name>
    <name type="common">Apple</name>
    <name type="synonym">Pyrus malus</name>
    <dbReference type="NCBI Taxonomy" id="3750"/>
    <lineage>
        <taxon>Eukaryota</taxon>
        <taxon>Viridiplantae</taxon>
        <taxon>Streptophyta</taxon>
        <taxon>Embryophyta</taxon>
        <taxon>Tracheophyta</taxon>
        <taxon>Spermatophyta</taxon>
        <taxon>Magnoliopsida</taxon>
        <taxon>eudicotyledons</taxon>
        <taxon>Gunneridae</taxon>
        <taxon>Pentapetalae</taxon>
        <taxon>rosids</taxon>
        <taxon>fabids</taxon>
        <taxon>Rosales</taxon>
        <taxon>Rosaceae</taxon>
        <taxon>Amygdaloideae</taxon>
        <taxon>Maleae</taxon>
        <taxon>Malus</taxon>
    </lineage>
</organism>
<dbReference type="Proteomes" id="UP000290289">
    <property type="component" value="Chromosome 10"/>
</dbReference>
<dbReference type="AlphaFoldDB" id="A0A498IQS1"/>
<name>A0A498IQS1_MALDO</name>
<protein>
    <submittedName>
        <fullName evidence="1">Uncharacterized protein</fullName>
    </submittedName>
</protein>
<accession>A0A498IQS1</accession>
<evidence type="ECO:0000313" key="2">
    <source>
        <dbReference type="Proteomes" id="UP000290289"/>
    </source>
</evidence>
<comment type="caution">
    <text evidence="1">The sequence shown here is derived from an EMBL/GenBank/DDBJ whole genome shotgun (WGS) entry which is preliminary data.</text>
</comment>